<keyword evidence="2 5" id="KW-0812">Transmembrane</keyword>
<comment type="subcellular location">
    <subcellularLocation>
        <location evidence="1">Membrane</location>
        <topology evidence="1">Multi-pass membrane protein</topology>
    </subcellularLocation>
</comment>
<dbReference type="Pfam" id="PF00657">
    <property type="entry name" value="Lipase_GDSL"/>
    <property type="match status" value="1"/>
</dbReference>
<feature type="transmembrane region" description="Helical" evidence="5">
    <location>
        <begin position="584"/>
        <end position="611"/>
    </location>
</feature>
<dbReference type="InterPro" id="IPR035547">
    <property type="entry name" value="Phospholipase_B"/>
</dbReference>
<dbReference type="PANTHER" id="PTHR21325">
    <property type="entry name" value="PHOSPHOLIPASE B, PLB1"/>
    <property type="match status" value="1"/>
</dbReference>
<organism evidence="6 7">
    <name type="scientific">Steinernema glaseri</name>
    <dbReference type="NCBI Taxonomy" id="37863"/>
    <lineage>
        <taxon>Eukaryota</taxon>
        <taxon>Metazoa</taxon>
        <taxon>Ecdysozoa</taxon>
        <taxon>Nematoda</taxon>
        <taxon>Chromadorea</taxon>
        <taxon>Rhabditida</taxon>
        <taxon>Tylenchina</taxon>
        <taxon>Panagrolaimomorpha</taxon>
        <taxon>Strongyloidoidea</taxon>
        <taxon>Steinernematidae</taxon>
        <taxon>Steinernema</taxon>
    </lineage>
</organism>
<evidence type="ECO:0000313" key="6">
    <source>
        <dbReference type="Proteomes" id="UP000095287"/>
    </source>
</evidence>
<dbReference type="Pfam" id="PF13903">
    <property type="entry name" value="Claudin_2"/>
    <property type="match status" value="1"/>
</dbReference>
<proteinExistence type="predicted"/>
<dbReference type="PANTHER" id="PTHR21325:SF44">
    <property type="entry name" value="TRIACYLGLYCEROL LIPASE"/>
    <property type="match status" value="1"/>
</dbReference>
<protein>
    <submittedName>
        <fullName evidence="7">Lipase_GDSL domain-containing protein</fullName>
    </submittedName>
</protein>
<evidence type="ECO:0000256" key="1">
    <source>
        <dbReference type="ARBA" id="ARBA00004141"/>
    </source>
</evidence>
<dbReference type="GO" id="GO:0006644">
    <property type="term" value="P:phospholipid metabolic process"/>
    <property type="evidence" value="ECO:0007669"/>
    <property type="project" value="TreeGrafter"/>
</dbReference>
<dbReference type="Proteomes" id="UP000095287">
    <property type="component" value="Unplaced"/>
</dbReference>
<keyword evidence="4 5" id="KW-0472">Membrane</keyword>
<dbReference type="Gene3D" id="1.20.140.150">
    <property type="match status" value="1"/>
</dbReference>
<feature type="transmembrane region" description="Helical" evidence="5">
    <location>
        <begin position="536"/>
        <end position="558"/>
    </location>
</feature>
<dbReference type="CDD" id="cd01824">
    <property type="entry name" value="Phospholipase_B_like"/>
    <property type="match status" value="1"/>
</dbReference>
<dbReference type="GO" id="GO:0016020">
    <property type="term" value="C:membrane"/>
    <property type="evidence" value="ECO:0007669"/>
    <property type="project" value="UniProtKB-SubCell"/>
</dbReference>
<keyword evidence="6" id="KW-1185">Reference proteome</keyword>
<name>A0A1I8A228_9BILA</name>
<keyword evidence="3 5" id="KW-1133">Transmembrane helix</keyword>
<dbReference type="InterPro" id="IPR036514">
    <property type="entry name" value="SGNH_hydro_sf"/>
</dbReference>
<dbReference type="InterPro" id="IPR001087">
    <property type="entry name" value="GDSL"/>
</dbReference>
<accession>A0A1I8A228</accession>
<dbReference type="Gene3D" id="3.40.50.1110">
    <property type="entry name" value="SGNH hydrolase"/>
    <property type="match status" value="1"/>
</dbReference>
<sequence>MPHNLYRYSPALKADLSPSVLLDHFSMIVTALLVGLIALSPVQAQNPAWGDHLVDLGYENYTCAKSVMAPSLAIPTNVNSVRPADIKLVMSLGDSLTAGNGAGAEDPLMIILQYRGLSFQSGGDKGLDQHVTIPNILQKYNPKLFGQSNGIGSVNVWEVTHLNAAVPGARAPHLPSQAEDLINKLKSHPEVNMEEDWKLLNIFIGGNDVCGYCRDPVGRAPDKFAGHIADAIRIIKQSVPRVIVSLTTMLHLEMVRSIDKGEGFCSTLHVAECRCEADKNLTNAEMSEVCTKYQQAEQKLQDSGEFEADDFTVVVQPFFNDIVVPPMKDGKPDLRFFAPDCFHFAQYGHAMVSTWLWKNILEPVGAKTTKGDLSNPAFPLACPDPMVIPATQHKLTKISEQNRKKLIRYGASCSVVACVSNFITSSTNNWLYTSEVLKYYVFPNGSDSSDDLINQPVYFKNATLGPWLFCWLDPITEFHCSKLDYFSMEEPSDVTTSVEQSVRRALIFIVIGLALDICGIFSILYCCMHNTPYRSLFVTSLLHIFAGMANFACIIVYMSAVSKEVGNKIYPATEMDDPLFHYSYGYSFILLKISFLCTETAAFFIVIVYMAKRDEETYNRYRIRSLVKSLYVSTEGANSPANGTMITSRRKSREQVPKLIPQKVRALKVSVSATKAYPKNGRAIGASLPFDANRLFPVLNKENIILLELSDSNGSPLFAAPLPVLS</sequence>
<dbReference type="InterPro" id="IPR004031">
    <property type="entry name" value="PMP22/EMP/MP20/Claudin"/>
</dbReference>
<dbReference type="WBParaSite" id="L893_g3180.t1">
    <property type="protein sequence ID" value="L893_g3180.t1"/>
    <property type="gene ID" value="L893_g3180"/>
</dbReference>
<evidence type="ECO:0000256" key="3">
    <source>
        <dbReference type="ARBA" id="ARBA00022989"/>
    </source>
</evidence>
<feature type="transmembrane region" description="Helical" evidence="5">
    <location>
        <begin position="505"/>
        <end position="524"/>
    </location>
</feature>
<dbReference type="AlphaFoldDB" id="A0A1I8A228"/>
<evidence type="ECO:0000256" key="5">
    <source>
        <dbReference type="SAM" id="Phobius"/>
    </source>
</evidence>
<reference evidence="7" key="1">
    <citation type="submission" date="2016-11" db="UniProtKB">
        <authorList>
            <consortium name="WormBaseParasite"/>
        </authorList>
    </citation>
    <scope>IDENTIFICATION</scope>
</reference>
<evidence type="ECO:0000313" key="7">
    <source>
        <dbReference type="WBParaSite" id="L893_g3180.t1"/>
    </source>
</evidence>
<evidence type="ECO:0000256" key="4">
    <source>
        <dbReference type="ARBA" id="ARBA00023136"/>
    </source>
</evidence>
<dbReference type="FunFam" id="3.40.50.1110:FF:000017">
    <property type="entry name" value="Protein CBG05119"/>
    <property type="match status" value="1"/>
</dbReference>
<evidence type="ECO:0000256" key="2">
    <source>
        <dbReference type="ARBA" id="ARBA00022692"/>
    </source>
</evidence>
<dbReference type="SUPFAM" id="SSF52266">
    <property type="entry name" value="SGNH hydrolase"/>
    <property type="match status" value="1"/>
</dbReference>
<dbReference type="InterPro" id="IPR038885">
    <property type="entry name" value="PLB1"/>
</dbReference>
<dbReference type="GO" id="GO:0004620">
    <property type="term" value="F:phospholipase activity"/>
    <property type="evidence" value="ECO:0007669"/>
    <property type="project" value="InterPro"/>
</dbReference>